<gene>
    <name evidence="5" type="ORF">SAMN05661093_00319</name>
</gene>
<protein>
    <submittedName>
        <fullName evidence="5">Transcriptional regulator GlxA family, contains an amidase domain and an AraC-type DNA-binding HTH domain</fullName>
    </submittedName>
</protein>
<dbReference type="PANTHER" id="PTHR43130:SF3">
    <property type="entry name" value="HTH-TYPE TRANSCRIPTIONAL REGULATOR RV1931C"/>
    <property type="match status" value="1"/>
</dbReference>
<evidence type="ECO:0000313" key="6">
    <source>
        <dbReference type="Proteomes" id="UP000192674"/>
    </source>
</evidence>
<evidence type="ECO:0000313" key="5">
    <source>
        <dbReference type="EMBL" id="SMC51761.1"/>
    </source>
</evidence>
<dbReference type="Proteomes" id="UP000192674">
    <property type="component" value="Unassembled WGS sequence"/>
</dbReference>
<dbReference type="GO" id="GO:0043565">
    <property type="term" value="F:sequence-specific DNA binding"/>
    <property type="evidence" value="ECO:0007669"/>
    <property type="project" value="InterPro"/>
</dbReference>
<dbReference type="InterPro" id="IPR052158">
    <property type="entry name" value="INH-QAR"/>
</dbReference>
<evidence type="ECO:0000256" key="2">
    <source>
        <dbReference type="ARBA" id="ARBA00023125"/>
    </source>
</evidence>
<dbReference type="InterPro" id="IPR018062">
    <property type="entry name" value="HTH_AraC-typ_CS"/>
</dbReference>
<dbReference type="Pfam" id="PF12833">
    <property type="entry name" value="HTH_18"/>
    <property type="match status" value="1"/>
</dbReference>
<dbReference type="PANTHER" id="PTHR43130">
    <property type="entry name" value="ARAC-FAMILY TRANSCRIPTIONAL REGULATOR"/>
    <property type="match status" value="1"/>
</dbReference>
<dbReference type="InterPro" id="IPR009057">
    <property type="entry name" value="Homeodomain-like_sf"/>
</dbReference>
<evidence type="ECO:0000256" key="3">
    <source>
        <dbReference type="ARBA" id="ARBA00023163"/>
    </source>
</evidence>
<dbReference type="InterPro" id="IPR018060">
    <property type="entry name" value="HTH_AraC"/>
</dbReference>
<dbReference type="PROSITE" id="PS01124">
    <property type="entry name" value="HTH_ARAC_FAMILY_2"/>
    <property type="match status" value="1"/>
</dbReference>
<keyword evidence="6" id="KW-1185">Reference proteome</keyword>
<dbReference type="Gene3D" id="1.10.10.60">
    <property type="entry name" value="Homeodomain-like"/>
    <property type="match status" value="1"/>
</dbReference>
<dbReference type="Pfam" id="PF01965">
    <property type="entry name" value="DJ-1_PfpI"/>
    <property type="match status" value="1"/>
</dbReference>
<dbReference type="PROSITE" id="PS00041">
    <property type="entry name" value="HTH_ARAC_FAMILY_1"/>
    <property type="match status" value="1"/>
</dbReference>
<feature type="domain" description="HTH araC/xylS-type" evidence="4">
    <location>
        <begin position="203"/>
        <end position="301"/>
    </location>
</feature>
<keyword evidence="1" id="KW-0805">Transcription regulation</keyword>
<dbReference type="SMART" id="SM00342">
    <property type="entry name" value="HTH_ARAC"/>
    <property type="match status" value="1"/>
</dbReference>
<dbReference type="SUPFAM" id="SSF46689">
    <property type="entry name" value="Homeodomain-like"/>
    <property type="match status" value="2"/>
</dbReference>
<sequence length="304" mass="33029">MTARTIAIVAMPGVIALDYSIAANILGDQPGYRLLVCGEAAASGGVRIVPSHDVTAVDEADIVVLPGFDDPHVPPPDAYLDAIARGFDRGATMVGICTGTFALAASGITAGRQVTAHWQYTAQLQELYPSTKVVENVLFVEDGNLLTSAGAGAGIDLCLHLIRSDFGADAELAAGRRFVAAPARPGPQPQYVDTLTPPGSDLAETRYWAMENLSLPITVDELARRSAMARRTFIRRFREETGMPPMRWLTLQRVLLARRLLETSDWPVDRIADQSGMGTGANFRVLFRRETGLAPSEYRRLHRR</sequence>
<accession>A0A1Y5WUI5</accession>
<evidence type="ECO:0000256" key="1">
    <source>
        <dbReference type="ARBA" id="ARBA00023015"/>
    </source>
</evidence>
<dbReference type="CDD" id="cd03137">
    <property type="entry name" value="GATase1_AraC_1"/>
    <property type="match status" value="1"/>
</dbReference>
<reference evidence="5 6" key="1">
    <citation type="submission" date="2017-04" db="EMBL/GenBank/DDBJ databases">
        <authorList>
            <person name="Afonso C.L."/>
            <person name="Miller P.J."/>
            <person name="Scott M.A."/>
            <person name="Spackman E."/>
            <person name="Goraichik I."/>
            <person name="Dimitrov K.M."/>
            <person name="Suarez D.L."/>
            <person name="Swayne D.E."/>
        </authorList>
    </citation>
    <scope>NUCLEOTIDE SEQUENCE [LARGE SCALE GENOMIC DNA]</scope>
    <source>
        <strain evidence="5 6">DSM 43828</strain>
    </source>
</reference>
<organism evidence="5 6">
    <name type="scientific">Kibdelosporangium aridum</name>
    <dbReference type="NCBI Taxonomy" id="2030"/>
    <lineage>
        <taxon>Bacteria</taxon>
        <taxon>Bacillati</taxon>
        <taxon>Actinomycetota</taxon>
        <taxon>Actinomycetes</taxon>
        <taxon>Pseudonocardiales</taxon>
        <taxon>Pseudonocardiaceae</taxon>
        <taxon>Kibdelosporangium</taxon>
    </lineage>
</organism>
<dbReference type="RefSeq" id="WP_200825395.1">
    <property type="nucleotide sequence ID" value="NZ_FWXV01000001.1"/>
</dbReference>
<dbReference type="GO" id="GO:0003700">
    <property type="term" value="F:DNA-binding transcription factor activity"/>
    <property type="evidence" value="ECO:0007669"/>
    <property type="project" value="InterPro"/>
</dbReference>
<proteinExistence type="predicted"/>
<keyword evidence="2 5" id="KW-0238">DNA-binding</keyword>
<dbReference type="InterPro" id="IPR029062">
    <property type="entry name" value="Class_I_gatase-like"/>
</dbReference>
<name>A0A1Y5WUI5_KIBAR</name>
<dbReference type="EMBL" id="FWXV01000001">
    <property type="protein sequence ID" value="SMC51761.1"/>
    <property type="molecule type" value="Genomic_DNA"/>
</dbReference>
<keyword evidence="3" id="KW-0804">Transcription</keyword>
<dbReference type="AlphaFoldDB" id="A0A1Y5WUI5"/>
<evidence type="ECO:0000259" key="4">
    <source>
        <dbReference type="PROSITE" id="PS01124"/>
    </source>
</evidence>
<dbReference type="Gene3D" id="3.40.50.880">
    <property type="match status" value="1"/>
</dbReference>
<dbReference type="InterPro" id="IPR002818">
    <property type="entry name" value="DJ-1/PfpI"/>
</dbReference>
<dbReference type="SUPFAM" id="SSF52317">
    <property type="entry name" value="Class I glutamine amidotransferase-like"/>
    <property type="match status" value="1"/>
</dbReference>